<evidence type="ECO:0000256" key="4">
    <source>
        <dbReference type="ARBA" id="ARBA00022692"/>
    </source>
</evidence>
<keyword evidence="8 11" id="KW-1133">Transmembrane helix</keyword>
<dbReference type="EMBL" id="JAEPRD010000215">
    <property type="protein sequence ID" value="KAG2193813.1"/>
    <property type="molecule type" value="Genomic_DNA"/>
</dbReference>
<keyword evidence="5 11" id="KW-0256">Endoplasmic reticulum</keyword>
<keyword evidence="10 11" id="KW-0675">Receptor</keyword>
<evidence type="ECO:0000256" key="8">
    <source>
        <dbReference type="ARBA" id="ARBA00022989"/>
    </source>
</evidence>
<keyword evidence="9 11" id="KW-0472">Membrane</keyword>
<evidence type="ECO:0000256" key="5">
    <source>
        <dbReference type="ARBA" id="ARBA00022824"/>
    </source>
</evidence>
<dbReference type="InterPro" id="IPR001193">
    <property type="entry name" value="MBTPS2"/>
</dbReference>
<feature type="transmembrane region" description="Helical" evidence="11">
    <location>
        <begin position="561"/>
        <end position="580"/>
    </location>
</feature>
<dbReference type="PANTHER" id="PTHR13325:SF3">
    <property type="entry name" value="MEMBRANE-BOUND TRANSCRIPTION FACTOR SITE-2 PROTEASE"/>
    <property type="match status" value="1"/>
</dbReference>
<gene>
    <name evidence="13" type="ORF">INT47_002563</name>
</gene>
<keyword evidence="6" id="KW-0931">ER-Golgi transport</keyword>
<reference evidence="13" key="1">
    <citation type="submission" date="2020-12" db="EMBL/GenBank/DDBJ databases">
        <title>Metabolic potential, ecology and presence of endohyphal bacteria is reflected in genomic diversity of Mucoromycotina.</title>
        <authorList>
            <person name="Muszewska A."/>
            <person name="Okrasinska A."/>
            <person name="Steczkiewicz K."/>
            <person name="Drgas O."/>
            <person name="Orlowska M."/>
            <person name="Perlinska-Lenart U."/>
            <person name="Aleksandrzak-Piekarczyk T."/>
            <person name="Szatraj K."/>
            <person name="Zielenkiewicz U."/>
            <person name="Pilsyk S."/>
            <person name="Malc E."/>
            <person name="Mieczkowski P."/>
            <person name="Kruszewska J.S."/>
            <person name="Biernat P."/>
            <person name="Pawlowska J."/>
        </authorList>
    </citation>
    <scope>NUCLEOTIDE SEQUENCE</scope>
    <source>
        <strain evidence="13">WA0000017839</strain>
    </source>
</reference>
<dbReference type="Proteomes" id="UP000603453">
    <property type="component" value="Unassembled WGS sequence"/>
</dbReference>
<evidence type="ECO:0000256" key="2">
    <source>
        <dbReference type="ARBA" id="ARBA00010120"/>
    </source>
</evidence>
<keyword evidence="4 11" id="KW-0812">Transmembrane</keyword>
<evidence type="ECO:0000256" key="6">
    <source>
        <dbReference type="ARBA" id="ARBA00022892"/>
    </source>
</evidence>
<dbReference type="PRINTS" id="PR00660">
    <property type="entry name" value="ERLUMENR"/>
</dbReference>
<evidence type="ECO:0000256" key="9">
    <source>
        <dbReference type="ARBA" id="ARBA00023136"/>
    </source>
</evidence>
<evidence type="ECO:0000256" key="1">
    <source>
        <dbReference type="ARBA" id="ARBA00004477"/>
    </source>
</evidence>
<dbReference type="Pfam" id="PF00810">
    <property type="entry name" value="ER_lumen_recept"/>
    <property type="match status" value="1"/>
</dbReference>
<evidence type="ECO:0000313" key="13">
    <source>
        <dbReference type="EMBL" id="KAG2193813.1"/>
    </source>
</evidence>
<organism evidence="13 14">
    <name type="scientific">Mucor saturninus</name>
    <dbReference type="NCBI Taxonomy" id="64648"/>
    <lineage>
        <taxon>Eukaryota</taxon>
        <taxon>Fungi</taxon>
        <taxon>Fungi incertae sedis</taxon>
        <taxon>Mucoromycota</taxon>
        <taxon>Mucoromycotina</taxon>
        <taxon>Mucoromycetes</taxon>
        <taxon>Mucorales</taxon>
        <taxon>Mucorineae</taxon>
        <taxon>Mucoraceae</taxon>
        <taxon>Mucor</taxon>
    </lineage>
</organism>
<dbReference type="PROSITE" id="PS00951">
    <property type="entry name" value="ER_LUMEN_RECEPTOR_1"/>
    <property type="match status" value="1"/>
</dbReference>
<feature type="transmembrane region" description="Helical" evidence="11">
    <location>
        <begin position="654"/>
        <end position="672"/>
    </location>
</feature>
<feature type="domain" description="Peptidase M50" evidence="12">
    <location>
        <begin position="163"/>
        <end position="496"/>
    </location>
</feature>
<comment type="subcellular location">
    <subcellularLocation>
        <location evidence="1 11">Endoplasmic reticulum membrane</location>
        <topology evidence="1 11">Multi-pass membrane protein</topology>
    </subcellularLocation>
</comment>
<protein>
    <recommendedName>
        <fullName evidence="11">ER lumen protein-retaining receptor</fullName>
    </recommendedName>
</protein>
<evidence type="ECO:0000256" key="7">
    <source>
        <dbReference type="ARBA" id="ARBA00022927"/>
    </source>
</evidence>
<evidence type="ECO:0000256" key="3">
    <source>
        <dbReference type="ARBA" id="ARBA00022448"/>
    </source>
</evidence>
<feature type="transmembrane region" description="Helical" evidence="11">
    <location>
        <begin position="684"/>
        <end position="705"/>
    </location>
</feature>
<dbReference type="PANTHER" id="PTHR13325">
    <property type="entry name" value="PROTEASE M50 MEMBRANE-BOUND TRANSCRIPTION FACTOR SITE 2 PROTEASE"/>
    <property type="match status" value="1"/>
</dbReference>
<dbReference type="AlphaFoldDB" id="A0A8H7QLL4"/>
<comment type="caution">
    <text evidence="11">Lacks conserved residue(s) required for the propagation of feature annotation.</text>
</comment>
<keyword evidence="7 11" id="KW-0653">Protein transport</keyword>
<dbReference type="GO" id="GO:0031293">
    <property type="term" value="P:membrane protein intracellular domain proteolysis"/>
    <property type="evidence" value="ECO:0007669"/>
    <property type="project" value="TreeGrafter"/>
</dbReference>
<feature type="transmembrane region" description="Helical" evidence="11">
    <location>
        <begin position="93"/>
        <end position="118"/>
    </location>
</feature>
<evidence type="ECO:0000259" key="12">
    <source>
        <dbReference type="Pfam" id="PF02163"/>
    </source>
</evidence>
<feature type="transmembrane region" description="Helical" evidence="11">
    <location>
        <begin position="520"/>
        <end position="549"/>
    </location>
</feature>
<dbReference type="PROSITE" id="PS00952">
    <property type="entry name" value="ER_LUMEN_RECEPTOR_2"/>
    <property type="match status" value="1"/>
</dbReference>
<dbReference type="InterPro" id="IPR000133">
    <property type="entry name" value="ER_ret_rcpt"/>
</dbReference>
<evidence type="ECO:0000256" key="11">
    <source>
        <dbReference type="RuleBase" id="RU000634"/>
    </source>
</evidence>
<dbReference type="GO" id="GO:0016192">
    <property type="term" value="P:vesicle-mediated transport"/>
    <property type="evidence" value="ECO:0007669"/>
    <property type="project" value="UniProtKB-KW"/>
</dbReference>
<feature type="transmembrane region" description="Helical" evidence="11">
    <location>
        <begin position="6"/>
        <end position="28"/>
    </location>
</feature>
<accession>A0A8H7QLL4</accession>
<proteinExistence type="inferred from homology"/>
<dbReference type="GO" id="GO:0005789">
    <property type="term" value="C:endoplasmic reticulum membrane"/>
    <property type="evidence" value="ECO:0007669"/>
    <property type="project" value="UniProtKB-SubCell"/>
</dbReference>
<dbReference type="InterPro" id="IPR008915">
    <property type="entry name" value="Peptidase_M50"/>
</dbReference>
<evidence type="ECO:0000313" key="14">
    <source>
        <dbReference type="Proteomes" id="UP000603453"/>
    </source>
</evidence>
<feature type="transmembrane region" description="Helical" evidence="11">
    <location>
        <begin position="601"/>
        <end position="620"/>
    </location>
</feature>
<dbReference type="Pfam" id="PF02163">
    <property type="entry name" value="Peptidase_M50"/>
    <property type="match status" value="1"/>
</dbReference>
<feature type="transmembrane region" description="Helical" evidence="11">
    <location>
        <begin position="154"/>
        <end position="174"/>
    </location>
</feature>
<dbReference type="GO" id="GO:0006621">
    <property type="term" value="P:protein retention in ER lumen"/>
    <property type="evidence" value="ECO:0007669"/>
    <property type="project" value="InterPro"/>
</dbReference>
<keyword evidence="3 11" id="KW-0813">Transport</keyword>
<dbReference type="OrthoDB" id="7694678at2759"/>
<keyword evidence="14" id="KW-1185">Reference proteome</keyword>
<dbReference type="GO" id="GO:0046923">
    <property type="term" value="F:ER retention sequence binding"/>
    <property type="evidence" value="ECO:0007669"/>
    <property type="project" value="InterPro"/>
</dbReference>
<feature type="transmembrane region" description="Helical" evidence="11">
    <location>
        <begin position="233"/>
        <end position="256"/>
    </location>
</feature>
<comment type="similarity">
    <text evidence="2 11">Belongs to the ERD2 family.</text>
</comment>
<comment type="caution">
    <text evidence="13">The sequence shown here is derived from an EMBL/GenBank/DDBJ whole genome shotgun (WGS) entry which is preliminary data.</text>
</comment>
<dbReference type="GO" id="GO:0004222">
    <property type="term" value="F:metalloendopeptidase activity"/>
    <property type="evidence" value="ECO:0007669"/>
    <property type="project" value="InterPro"/>
</dbReference>
<evidence type="ECO:0000256" key="10">
    <source>
        <dbReference type="ARBA" id="ARBA00023170"/>
    </source>
</evidence>
<sequence>MELFSIIWQFLLLWVLLYVVVFLLQIVTTRKKQVPSKRKQGNAALLPTFSILVDEPLERDQWSIKLFQIKYTTQRLNKLFSNITAYAPRFWRVWFTIGVMAAAVLMVVGMGVILFAGIKIMASLGQLITPSSSAHQKRELVQDDQVFLPMIPGVTLPMSHIGYYLLALIICGLFHEGGHAIASYSQGVPIQSSGMFVMYLYPGAFVNIPDQQLQNLDALKQLKIMCAGVWHNLVLYAYTSISLAGGLKLLLLILGWQSLEGHGGVSVVHIRANSPLAPHLPASTIIYQLDDFPLTNNIQDWNTHLFYEDGKHVSTQGFCTAKPVEDYGDDCCDIDDEYPFGKSTNASISCFNTFPSKQHNEKVCLPTLEVLSSTHPDRCYKPTDCPGTDMNCVTPYTPSAAGQVVRIYARFPSWLDGHEKVFIFEGELVDIWESVKVSILIPRFRILPSALPHILELLLRYISSFTLALAMLNILPAFKLDGEFALEQFLILILQSKEPASQITTRTVETQRFTRKVHDIVVKVTSVVVGFVIIGISLKTQILFCIVFLTRYIDVVYKFHSVYNTAMKIFFLASSIYVLYLMKVKFKATYDPNLDTFRNEYLLVFAAVLSVLLCYEYTVIEVLWSFSIWLESVAILPQLFMLQRTGEAETITTHYIFALGAYRTLYLFNWVYRYYYEEKYTVDWIASLAGLLQTALYSDFFYIYYVKVVKGQKFELPKNA</sequence>
<name>A0A8H7QLL4_9FUNG</name>
<dbReference type="GO" id="GO:0015031">
    <property type="term" value="P:protein transport"/>
    <property type="evidence" value="ECO:0007669"/>
    <property type="project" value="UniProtKB-KW"/>
</dbReference>
<dbReference type="GO" id="GO:1905897">
    <property type="term" value="P:regulation of response to endoplasmic reticulum stress"/>
    <property type="evidence" value="ECO:0007669"/>
    <property type="project" value="TreeGrafter"/>
</dbReference>